<keyword evidence="4" id="KW-0686">Riboflavin biosynthesis</keyword>
<dbReference type="SUPFAM" id="SSF142695">
    <property type="entry name" value="RibA-like"/>
    <property type="match status" value="2"/>
</dbReference>
<gene>
    <name evidence="11" type="ORF">MKK02DRAFT_40786</name>
</gene>
<evidence type="ECO:0000256" key="5">
    <source>
        <dbReference type="ARBA" id="ARBA00022741"/>
    </source>
</evidence>
<feature type="domain" description="GTP cyclohydrolase II" evidence="10">
    <location>
        <begin position="340"/>
        <end position="498"/>
    </location>
</feature>
<dbReference type="AlphaFoldDB" id="A0AA38H131"/>
<comment type="caution">
    <text evidence="11">The sequence shown here is derived from an EMBL/GenBank/DDBJ whole genome shotgun (WGS) entry which is preliminary data.</text>
</comment>
<dbReference type="GeneID" id="77730474"/>
<dbReference type="InterPro" id="IPR000926">
    <property type="entry name" value="RibA"/>
</dbReference>
<dbReference type="PANTHER" id="PTHR21327">
    <property type="entry name" value="GTP CYCLOHYDROLASE II-RELATED"/>
    <property type="match status" value="1"/>
</dbReference>
<feature type="compositionally biased region" description="Low complexity" evidence="9">
    <location>
        <begin position="146"/>
        <end position="157"/>
    </location>
</feature>
<proteinExistence type="inferred from homology"/>
<keyword evidence="5" id="KW-0547">Nucleotide-binding</keyword>
<dbReference type="Proteomes" id="UP001164286">
    <property type="component" value="Unassembled WGS sequence"/>
</dbReference>
<comment type="pathway">
    <text evidence="1">Cofactor biosynthesis; riboflavin biosynthesis.</text>
</comment>
<dbReference type="InterPro" id="IPR032677">
    <property type="entry name" value="GTP_cyclohydro_II"/>
</dbReference>
<feature type="compositionally biased region" description="Low complexity" evidence="9">
    <location>
        <begin position="26"/>
        <end position="40"/>
    </location>
</feature>
<keyword evidence="12" id="KW-1185">Reference proteome</keyword>
<feature type="region of interest" description="Disordered" evidence="9">
    <location>
        <begin position="124"/>
        <end position="182"/>
    </location>
</feature>
<evidence type="ECO:0000256" key="2">
    <source>
        <dbReference type="ARBA" id="ARBA00008131"/>
    </source>
</evidence>
<evidence type="ECO:0000313" key="12">
    <source>
        <dbReference type="Proteomes" id="UP001164286"/>
    </source>
</evidence>
<dbReference type="GO" id="GO:0003935">
    <property type="term" value="F:GTP cyclohydrolase II activity"/>
    <property type="evidence" value="ECO:0007669"/>
    <property type="project" value="UniProtKB-EC"/>
</dbReference>
<feature type="region of interest" description="Disordered" evidence="9">
    <location>
        <begin position="26"/>
        <end position="58"/>
    </location>
</feature>
<dbReference type="GO" id="GO:0005525">
    <property type="term" value="F:GTP binding"/>
    <property type="evidence" value="ECO:0007669"/>
    <property type="project" value="UniProtKB-KW"/>
</dbReference>
<sequence length="567" mass="61600">MPMVMSSRSAHHQPSQGDLDLLALLTSDSSSMGPLSGSTPAHGDTHPHGPKAKKQLPRRENPVDALLISAVLAGSGPVTRHHLGHGVARPGAYASCDEPPASSPSRDPIPNKVVMRSLQAPRSERLRVQQEAGAQHHVPLEKLGQSSTSPEPATSPSGMEARSPKTARSMSLSFGKDRPKRRMSIDPAPVSQMLQAASPNVNFFAHAQPGAASQTALRRQTGSRPLVRCMARTRIPTPHGELFLHLYHNTADNKEHLAIVIDPIQLSSEDRAASPKGRREIRSRTLNEQWREGETDMERVVRGAYVGRLLPGGEGQASVPSTDRPGRIEEETEAVEDILPLVRIHSECFTGETIGSMRCDCGEQLDEAMRLIAQPQPLPSHSRQDILPTPADSRAASPSSSATVPGRGVVIYMRQEGRGIGLLEKIRAYNLQDLGHDTVTANLMLGHGADERKYDVAAEILRDLGLAGEEGEGIRLLTNNPDKVGGLAKEGVQVRERVGMVPRDWKCRDGGLGDEQDYADWRERRAGVGLIGAGKASGVELEKYLRTKVERMGHMIDIPDEHRADKQ</sequence>
<evidence type="ECO:0000256" key="8">
    <source>
        <dbReference type="ARBA" id="ARBA00049295"/>
    </source>
</evidence>
<evidence type="ECO:0000256" key="9">
    <source>
        <dbReference type="SAM" id="MobiDB-lite"/>
    </source>
</evidence>
<accession>A0AA38H131</accession>
<keyword evidence="7" id="KW-0342">GTP-binding</keyword>
<name>A0AA38H131_9TREE</name>
<dbReference type="Pfam" id="PF00925">
    <property type="entry name" value="GTP_cyclohydro2"/>
    <property type="match status" value="1"/>
</dbReference>
<feature type="region of interest" description="Disordered" evidence="9">
    <location>
        <begin position="376"/>
        <end position="403"/>
    </location>
</feature>
<evidence type="ECO:0000313" key="11">
    <source>
        <dbReference type="EMBL" id="KAI9632483.1"/>
    </source>
</evidence>
<evidence type="ECO:0000259" key="10">
    <source>
        <dbReference type="Pfam" id="PF00925"/>
    </source>
</evidence>
<keyword evidence="6" id="KW-0378">Hydrolase</keyword>
<dbReference type="GO" id="GO:0009231">
    <property type="term" value="P:riboflavin biosynthetic process"/>
    <property type="evidence" value="ECO:0007669"/>
    <property type="project" value="UniProtKB-KW"/>
</dbReference>
<evidence type="ECO:0000256" key="1">
    <source>
        <dbReference type="ARBA" id="ARBA00005104"/>
    </source>
</evidence>
<evidence type="ECO:0000256" key="3">
    <source>
        <dbReference type="ARBA" id="ARBA00012762"/>
    </source>
</evidence>
<dbReference type="CDD" id="cd00641">
    <property type="entry name" value="GTP_cyclohydro2"/>
    <property type="match status" value="1"/>
</dbReference>
<evidence type="ECO:0000256" key="6">
    <source>
        <dbReference type="ARBA" id="ARBA00022801"/>
    </source>
</evidence>
<dbReference type="Gene3D" id="3.40.50.10990">
    <property type="entry name" value="GTP cyclohydrolase II"/>
    <property type="match status" value="1"/>
</dbReference>
<dbReference type="EMBL" id="JAKWFO010000014">
    <property type="protein sequence ID" value="KAI9632483.1"/>
    <property type="molecule type" value="Genomic_DNA"/>
</dbReference>
<protein>
    <recommendedName>
        <fullName evidence="3">GTP cyclohydrolase II</fullName>
        <ecNumber evidence="3">3.5.4.25</ecNumber>
    </recommendedName>
</protein>
<organism evidence="11 12">
    <name type="scientific">Dioszegia hungarica</name>
    <dbReference type="NCBI Taxonomy" id="4972"/>
    <lineage>
        <taxon>Eukaryota</taxon>
        <taxon>Fungi</taxon>
        <taxon>Dikarya</taxon>
        <taxon>Basidiomycota</taxon>
        <taxon>Agaricomycotina</taxon>
        <taxon>Tremellomycetes</taxon>
        <taxon>Tremellales</taxon>
        <taxon>Bulleribasidiaceae</taxon>
        <taxon>Dioszegia</taxon>
    </lineage>
</organism>
<comment type="catalytic activity">
    <reaction evidence="8">
        <text>GTP + 4 H2O = 2,5-diamino-6-hydroxy-4-(5-phosphoribosylamino)-pyrimidine + formate + 2 phosphate + 3 H(+)</text>
        <dbReference type="Rhea" id="RHEA:23704"/>
        <dbReference type="ChEBI" id="CHEBI:15377"/>
        <dbReference type="ChEBI" id="CHEBI:15378"/>
        <dbReference type="ChEBI" id="CHEBI:15740"/>
        <dbReference type="ChEBI" id="CHEBI:37565"/>
        <dbReference type="ChEBI" id="CHEBI:43474"/>
        <dbReference type="ChEBI" id="CHEBI:58614"/>
        <dbReference type="EC" id="3.5.4.25"/>
    </reaction>
</comment>
<dbReference type="EC" id="3.5.4.25" evidence="3"/>
<dbReference type="RefSeq" id="XP_052942260.1">
    <property type="nucleotide sequence ID" value="XM_053091269.1"/>
</dbReference>
<evidence type="ECO:0000256" key="4">
    <source>
        <dbReference type="ARBA" id="ARBA00022619"/>
    </source>
</evidence>
<dbReference type="InterPro" id="IPR036144">
    <property type="entry name" value="RibA-like_sf"/>
</dbReference>
<evidence type="ECO:0000256" key="7">
    <source>
        <dbReference type="ARBA" id="ARBA00023134"/>
    </source>
</evidence>
<comment type="similarity">
    <text evidence="2">Belongs to the GTP cyclohydrolase II family.</text>
</comment>
<dbReference type="PANTHER" id="PTHR21327:SF29">
    <property type="entry name" value="GTP CYCLOHYDROLASE-2"/>
    <property type="match status" value="1"/>
</dbReference>
<feature type="compositionally biased region" description="Low complexity" evidence="9">
    <location>
        <begin position="388"/>
        <end position="403"/>
    </location>
</feature>
<reference evidence="11" key="1">
    <citation type="journal article" date="2022" name="G3 (Bethesda)">
        <title>High quality genome of the basidiomycete yeast Dioszegia hungarica PDD-24b-2 isolated from cloud water.</title>
        <authorList>
            <person name="Jarrige D."/>
            <person name="Haridas S."/>
            <person name="Bleykasten-Grosshans C."/>
            <person name="Joly M."/>
            <person name="Nadalig T."/>
            <person name="Sancelme M."/>
            <person name="Vuilleumier S."/>
            <person name="Grigoriev I.V."/>
            <person name="Amato P."/>
            <person name="Bringel F."/>
        </authorList>
    </citation>
    <scope>NUCLEOTIDE SEQUENCE</scope>
    <source>
        <strain evidence="11">PDD-24b-2</strain>
    </source>
</reference>